<evidence type="ECO:0000313" key="6">
    <source>
        <dbReference type="EMBL" id="KAJ9176325.1"/>
    </source>
</evidence>
<gene>
    <name evidence="6" type="ORF">P3X46_011649</name>
</gene>
<dbReference type="Proteomes" id="UP001174677">
    <property type="component" value="Chromosome 7"/>
</dbReference>
<accession>A0ABQ9M9W6</accession>
<proteinExistence type="predicted"/>
<sequence length="580" mass="64849">MKFTCLNKGNGFHLPPCYVLHVSGFRILLDCPLDLSALTVFSPVPADFCPSLLDESSNCSFHESLNMESKSAKRHKIEKPLDAKDLIYAEPWYKTLKNLHIWDPSFIDIVLISSTMGMLGLPFLTRSKGFSAKIYATEATARIGQLMMEDLVSMHMEFRHFYGSEESDSPQWMKWEELELLPSFLREMAIGQDGSELGGWMPLYSSVDVKDCLQKVQKLKYAEAACHNGALVIKALSSGLDIGSCNWTVESPEGNISCLSSSIFVSACAMEFDYRALQGADLILYLDFSSEDVIEDVEHHDNYSSPTTNNLSTLSDEDNWKELNECLLRNDESIEESKKLAFICSCVVDSVKAGGSVLIPLSRLGIVLQLLEQIPISLESSAVKVPIYVISSVAAELLAFTNIIPEWLSKLRQEKLFSGEPLYSHIELMKGKKLYVFPAIHSPNLIANWQEPCIIFAPHWSLRLGPIVHLLRRWCGDRNSLLVLEDGLDADMALLPFKPIAMKVLHCSFLSGIRMTKAQPLLKILQPKIVMVITIQLSSSLCNAILSLSLSLSLSLPPHTTHHHPYTTTHHTPQPFNSVY</sequence>
<evidence type="ECO:0000256" key="2">
    <source>
        <dbReference type="ARBA" id="ARBA00004496"/>
    </source>
</evidence>
<keyword evidence="3" id="KW-0963">Cytoplasm</keyword>
<comment type="subcellular location">
    <subcellularLocation>
        <location evidence="2">Cytoplasm</location>
    </subcellularLocation>
    <subcellularLocation>
        <location evidence="1">Nucleus</location>
    </subcellularLocation>
</comment>
<reference evidence="6" key="1">
    <citation type="journal article" date="2023" name="Plant Biotechnol. J.">
        <title>Chromosome-level wild Hevea brasiliensis genome provides new tools for genomic-assisted breeding and valuable loci to elevate rubber yield.</title>
        <authorList>
            <person name="Cheng H."/>
            <person name="Song X."/>
            <person name="Hu Y."/>
            <person name="Wu T."/>
            <person name="Yang Q."/>
            <person name="An Z."/>
            <person name="Feng S."/>
            <person name="Deng Z."/>
            <person name="Wu W."/>
            <person name="Zeng X."/>
            <person name="Tu M."/>
            <person name="Wang X."/>
            <person name="Huang H."/>
        </authorList>
    </citation>
    <scope>NUCLEOTIDE SEQUENCE</scope>
    <source>
        <strain evidence="6">MT/VB/25A 57/8</strain>
    </source>
</reference>
<evidence type="ECO:0000259" key="5">
    <source>
        <dbReference type="SMART" id="SM01027"/>
    </source>
</evidence>
<dbReference type="EMBL" id="JARPOI010000007">
    <property type="protein sequence ID" value="KAJ9176325.1"/>
    <property type="molecule type" value="Genomic_DNA"/>
</dbReference>
<dbReference type="InterPro" id="IPR022712">
    <property type="entry name" value="Beta_Casp"/>
</dbReference>
<dbReference type="SUPFAM" id="SSF56281">
    <property type="entry name" value="Metallo-hydrolase/oxidoreductase"/>
    <property type="match status" value="1"/>
</dbReference>
<dbReference type="PANTHER" id="PTHR46094:SF1">
    <property type="entry name" value="INTEGRATOR COMPLEX SUBUNIT 9"/>
    <property type="match status" value="1"/>
</dbReference>
<feature type="domain" description="Beta-Casp" evidence="5">
    <location>
        <begin position="367"/>
        <end position="492"/>
    </location>
</feature>
<keyword evidence="4" id="KW-0539">Nucleus</keyword>
<dbReference type="Gene3D" id="3.60.15.10">
    <property type="entry name" value="Ribonuclease Z/Hydroxyacylglutathione hydrolase-like"/>
    <property type="match status" value="1"/>
</dbReference>
<organism evidence="6 7">
    <name type="scientific">Hevea brasiliensis</name>
    <name type="common">Para rubber tree</name>
    <name type="synonym">Siphonia brasiliensis</name>
    <dbReference type="NCBI Taxonomy" id="3981"/>
    <lineage>
        <taxon>Eukaryota</taxon>
        <taxon>Viridiplantae</taxon>
        <taxon>Streptophyta</taxon>
        <taxon>Embryophyta</taxon>
        <taxon>Tracheophyta</taxon>
        <taxon>Spermatophyta</taxon>
        <taxon>Magnoliopsida</taxon>
        <taxon>eudicotyledons</taxon>
        <taxon>Gunneridae</taxon>
        <taxon>Pentapetalae</taxon>
        <taxon>rosids</taxon>
        <taxon>fabids</taxon>
        <taxon>Malpighiales</taxon>
        <taxon>Euphorbiaceae</taxon>
        <taxon>Crotonoideae</taxon>
        <taxon>Micrandreae</taxon>
        <taxon>Hevea</taxon>
    </lineage>
</organism>
<comment type="caution">
    <text evidence="6">The sequence shown here is derived from an EMBL/GenBank/DDBJ whole genome shotgun (WGS) entry which is preliminary data.</text>
</comment>
<dbReference type="Pfam" id="PF10996">
    <property type="entry name" value="Beta-Casp"/>
    <property type="match status" value="1"/>
</dbReference>
<dbReference type="InterPro" id="IPR036866">
    <property type="entry name" value="RibonucZ/Hydroxyglut_hydro"/>
</dbReference>
<evidence type="ECO:0000256" key="1">
    <source>
        <dbReference type="ARBA" id="ARBA00004123"/>
    </source>
</evidence>
<name>A0ABQ9M9W6_HEVBR</name>
<evidence type="ECO:0000256" key="3">
    <source>
        <dbReference type="ARBA" id="ARBA00022490"/>
    </source>
</evidence>
<keyword evidence="7" id="KW-1185">Reference proteome</keyword>
<dbReference type="InterPro" id="IPR027074">
    <property type="entry name" value="Integrator_9su"/>
</dbReference>
<dbReference type="SMART" id="SM01027">
    <property type="entry name" value="Beta-Casp"/>
    <property type="match status" value="1"/>
</dbReference>
<evidence type="ECO:0000256" key="4">
    <source>
        <dbReference type="ARBA" id="ARBA00023242"/>
    </source>
</evidence>
<evidence type="ECO:0000313" key="7">
    <source>
        <dbReference type="Proteomes" id="UP001174677"/>
    </source>
</evidence>
<dbReference type="Gene3D" id="3.40.50.10890">
    <property type="match status" value="1"/>
</dbReference>
<protein>
    <recommendedName>
        <fullName evidence="5">Beta-Casp domain-containing protein</fullName>
    </recommendedName>
</protein>
<dbReference type="PANTHER" id="PTHR46094">
    <property type="entry name" value="INTEGRATOR COMPLEX SUBUNIT 9"/>
    <property type="match status" value="1"/>
</dbReference>